<evidence type="ECO:0000313" key="6">
    <source>
        <dbReference type="EMBL" id="KAL1521802.1"/>
    </source>
</evidence>
<dbReference type="Pfam" id="PF01150">
    <property type="entry name" value="GDA1_CD39"/>
    <property type="match status" value="1"/>
</dbReference>
<comment type="similarity">
    <text evidence="1">Belongs to the GDA1/CD39 NTPase family.</text>
</comment>
<dbReference type="GO" id="GO:0004382">
    <property type="term" value="F:GDP phosphatase activity"/>
    <property type="evidence" value="ECO:0007669"/>
    <property type="project" value="TreeGrafter"/>
</dbReference>
<dbReference type="GO" id="GO:0005524">
    <property type="term" value="F:ATP binding"/>
    <property type="evidence" value="ECO:0007669"/>
    <property type="project" value="UniProtKB-KW"/>
</dbReference>
<reference evidence="6 7" key="1">
    <citation type="journal article" date="2024" name="Science">
        <title>Giant polyketide synthase enzymes in the biosynthesis of giant marine polyether toxins.</title>
        <authorList>
            <person name="Fallon T.R."/>
            <person name="Shende V.V."/>
            <person name="Wierzbicki I.H."/>
            <person name="Pendleton A.L."/>
            <person name="Watervoot N.F."/>
            <person name="Auber R.P."/>
            <person name="Gonzalez D.J."/>
            <person name="Wisecaver J.H."/>
            <person name="Moore B.S."/>
        </authorList>
    </citation>
    <scope>NUCLEOTIDE SEQUENCE [LARGE SCALE GENOMIC DNA]</scope>
    <source>
        <strain evidence="6 7">12B1</strain>
    </source>
</reference>
<organism evidence="6 7">
    <name type="scientific">Prymnesium parvum</name>
    <name type="common">Toxic golden alga</name>
    <dbReference type="NCBI Taxonomy" id="97485"/>
    <lineage>
        <taxon>Eukaryota</taxon>
        <taxon>Haptista</taxon>
        <taxon>Haptophyta</taxon>
        <taxon>Prymnesiophyceae</taxon>
        <taxon>Prymnesiales</taxon>
        <taxon>Prymnesiaceae</taxon>
        <taxon>Prymnesium</taxon>
    </lineage>
</organism>
<evidence type="ECO:0000256" key="3">
    <source>
        <dbReference type="PIRSR" id="PIRSR600407-1"/>
    </source>
</evidence>
<dbReference type="GO" id="GO:0016020">
    <property type="term" value="C:membrane"/>
    <property type="evidence" value="ECO:0007669"/>
    <property type="project" value="TreeGrafter"/>
</dbReference>
<dbReference type="Gene3D" id="3.30.420.150">
    <property type="entry name" value="Exopolyphosphatase. Domain 2"/>
    <property type="match status" value="1"/>
</dbReference>
<keyword evidence="5" id="KW-0732">Signal</keyword>
<keyword evidence="4" id="KW-0547">Nucleotide-binding</keyword>
<dbReference type="InterPro" id="IPR000407">
    <property type="entry name" value="GDA1_CD39_NTPase"/>
</dbReference>
<keyword evidence="4" id="KW-0067">ATP-binding</keyword>
<dbReference type="GO" id="GO:0017111">
    <property type="term" value="F:ribonucleoside triphosphate phosphatase activity"/>
    <property type="evidence" value="ECO:0007669"/>
    <property type="project" value="TreeGrafter"/>
</dbReference>
<evidence type="ECO:0000256" key="4">
    <source>
        <dbReference type="PIRSR" id="PIRSR600407-2"/>
    </source>
</evidence>
<evidence type="ECO:0000256" key="5">
    <source>
        <dbReference type="SAM" id="SignalP"/>
    </source>
</evidence>
<comment type="caution">
    <text evidence="6">The sequence shown here is derived from an EMBL/GenBank/DDBJ whole genome shotgun (WGS) entry which is preliminary data.</text>
</comment>
<evidence type="ECO:0000256" key="2">
    <source>
        <dbReference type="ARBA" id="ARBA00022801"/>
    </source>
</evidence>
<keyword evidence="7" id="KW-1185">Reference proteome</keyword>
<dbReference type="GO" id="GO:0009134">
    <property type="term" value="P:nucleoside diphosphate catabolic process"/>
    <property type="evidence" value="ECO:0007669"/>
    <property type="project" value="TreeGrafter"/>
</dbReference>
<proteinExistence type="inferred from homology"/>
<dbReference type="PANTHER" id="PTHR11782">
    <property type="entry name" value="ADENOSINE/GUANOSINE DIPHOSPHATASE"/>
    <property type="match status" value="1"/>
</dbReference>
<feature type="active site" description="Proton acceptor" evidence="3">
    <location>
        <position position="156"/>
    </location>
</feature>
<feature type="binding site" evidence="4">
    <location>
        <begin position="187"/>
        <end position="191"/>
    </location>
    <ligand>
        <name>ATP</name>
        <dbReference type="ChEBI" id="CHEBI:30616"/>
    </ligand>
</feature>
<dbReference type="AlphaFoldDB" id="A0AB34JKN0"/>
<dbReference type="EMBL" id="JBGBPQ010000007">
    <property type="protein sequence ID" value="KAL1521802.1"/>
    <property type="molecule type" value="Genomic_DNA"/>
</dbReference>
<evidence type="ECO:0000256" key="1">
    <source>
        <dbReference type="ARBA" id="ARBA00009283"/>
    </source>
</evidence>
<gene>
    <name evidence="6" type="ORF">AB1Y20_021455</name>
</gene>
<sequence>MSLAASLLTYTAALAASAGSSGGGVHWGVVIDCGSSGSRARLYTWTDASSVVDEFTPTAPADEAALQIEPGLSSFAADPAGAGPYLSPLLAQAARWVPAAAHNSTRVQALATAGMRLLPAHAQARVWQAVERAIAQSAFGAAHAAGSAMTLSGEFEGLFNWMTIEYILARDPRAAESPYFGGLDLGGASTQISFRPADGVILQDAYRVRRGEEAYRLYSHSYMRFGQDQAKLRLAQLIYDTRASGGGEGAPLTNPCANTGLNENYTVDCGAPSRPCTRLFVGSGEHSACKELTATLLRLDSECLLAPCAAHGVYQPSVSGVHFFAISAFFYTANGLGLLGWSEEKGISAAEIDQAGAAFCAKPWAEVASRYATSYCFASAYIPLLLRAYGVPYEDQSFITFARKIRGFNSGWTYIYRTIRKSGSVDFLYLMSIF</sequence>
<feature type="signal peptide" evidence="5">
    <location>
        <begin position="1"/>
        <end position="15"/>
    </location>
</feature>
<name>A0AB34JKN0_PRYPA</name>
<dbReference type="PANTHER" id="PTHR11782:SF83">
    <property type="entry name" value="GUANOSINE-DIPHOSPHATASE"/>
    <property type="match status" value="1"/>
</dbReference>
<dbReference type="GO" id="GO:0045134">
    <property type="term" value="F:UDP phosphatase activity"/>
    <property type="evidence" value="ECO:0007669"/>
    <property type="project" value="TreeGrafter"/>
</dbReference>
<dbReference type="Gene3D" id="3.30.420.40">
    <property type="match status" value="1"/>
</dbReference>
<evidence type="ECO:0000313" key="7">
    <source>
        <dbReference type="Proteomes" id="UP001515480"/>
    </source>
</evidence>
<keyword evidence="2" id="KW-0378">Hydrolase</keyword>
<protein>
    <submittedName>
        <fullName evidence="6">Uncharacterized protein</fullName>
    </submittedName>
</protein>
<accession>A0AB34JKN0</accession>
<feature type="chain" id="PRO_5044298770" evidence="5">
    <location>
        <begin position="16"/>
        <end position="434"/>
    </location>
</feature>
<dbReference type="Proteomes" id="UP001515480">
    <property type="component" value="Unassembled WGS sequence"/>
</dbReference>